<evidence type="ECO:0000256" key="2">
    <source>
        <dbReference type="SAM" id="MobiDB-lite"/>
    </source>
</evidence>
<name>A0AA41PWS6_9ACTN</name>
<evidence type="ECO:0000313" key="4">
    <source>
        <dbReference type="EMBL" id="MCF2527348.1"/>
    </source>
</evidence>
<evidence type="ECO:0000259" key="3">
    <source>
        <dbReference type="PROSITE" id="PS50112"/>
    </source>
</evidence>
<dbReference type="Pfam" id="PF13185">
    <property type="entry name" value="GAF_2"/>
    <property type="match status" value="1"/>
</dbReference>
<gene>
    <name evidence="4" type="ORF">LZ495_09010</name>
</gene>
<feature type="region of interest" description="Disordered" evidence="2">
    <location>
        <begin position="1"/>
        <end position="54"/>
    </location>
</feature>
<dbReference type="NCBIfam" id="TIGR00229">
    <property type="entry name" value="sensory_box"/>
    <property type="match status" value="1"/>
</dbReference>
<dbReference type="InterPro" id="IPR036457">
    <property type="entry name" value="PPM-type-like_dom_sf"/>
</dbReference>
<dbReference type="InterPro" id="IPR003594">
    <property type="entry name" value="HATPase_dom"/>
</dbReference>
<organism evidence="4 5">
    <name type="scientific">Yinghuangia soli</name>
    <dbReference type="NCBI Taxonomy" id="2908204"/>
    <lineage>
        <taxon>Bacteria</taxon>
        <taxon>Bacillati</taxon>
        <taxon>Actinomycetota</taxon>
        <taxon>Actinomycetes</taxon>
        <taxon>Kitasatosporales</taxon>
        <taxon>Streptomycetaceae</taxon>
        <taxon>Yinghuangia</taxon>
    </lineage>
</organism>
<comment type="caution">
    <text evidence="4">The sequence shown here is derived from an EMBL/GenBank/DDBJ whole genome shotgun (WGS) entry which is preliminary data.</text>
</comment>
<dbReference type="PROSITE" id="PS50112">
    <property type="entry name" value="PAS"/>
    <property type="match status" value="1"/>
</dbReference>
<accession>A0AA41PWS6</accession>
<dbReference type="Gene3D" id="3.30.450.40">
    <property type="match status" value="1"/>
</dbReference>
<dbReference type="PANTHER" id="PTHR43156">
    <property type="entry name" value="STAGE II SPORULATION PROTEIN E-RELATED"/>
    <property type="match status" value="1"/>
</dbReference>
<dbReference type="RefSeq" id="WP_235051484.1">
    <property type="nucleotide sequence ID" value="NZ_JAKFHA010000003.1"/>
</dbReference>
<dbReference type="Gene3D" id="3.30.565.10">
    <property type="entry name" value="Histidine kinase-like ATPase, C-terminal domain"/>
    <property type="match status" value="1"/>
</dbReference>
<protein>
    <submittedName>
        <fullName evidence="4">SpoIIE family protein phosphatase</fullName>
    </submittedName>
</protein>
<dbReference type="FunFam" id="3.30.450.40:FF:000035">
    <property type="entry name" value="PAS sensor protein"/>
    <property type="match status" value="1"/>
</dbReference>
<dbReference type="CDD" id="cd00130">
    <property type="entry name" value="PAS"/>
    <property type="match status" value="1"/>
</dbReference>
<dbReference type="GO" id="GO:0016791">
    <property type="term" value="F:phosphatase activity"/>
    <property type="evidence" value="ECO:0007669"/>
    <property type="project" value="TreeGrafter"/>
</dbReference>
<sequence length="745" mass="80042">MGAPGTRPDAEPPGGPSGPDGFSDRGDRSGSGGLPDRGDPCGPDGLPDRGHPYRPDGLPDWSMLDHLLGQAPLGMALVDTELRCLWLNDALERAGGIPREERIGRRLSDVLPGLPVRRIEEQMRMVLDTGKPLIDHEYRGRTAADPEHEHVYATSFFRVDKADGQPLGVCYVVTDVSDRWRARQRMSLLSEAGIRIGTTLDVQRTAQELADVAVPGLADFAAVDLREPVLRGVEPAPGPVAGDISLRRVGQRSAQGDDRESQASVGSPAPVRPGSPAERCLVDGRAVLVPVLDPDNIPWLARDTDAARRARLLNLHSLMVVPIRARGIVLGVAHFFRRGTPDPFEGDDLILAEEFVSRAAVCIDNARRFTREHAATLALQRSLLPHGLPRQTAVEVTTRYLPADERAGVGGDWFDVIPLSGARVALSVGDVVGHGTHAAATMGRLRASVHTLADLDMPPDELLAHLDDLVMRIVDEEGAGEAGVDTTALGASCLYAVYDPVSRMCTLARAGHPPPALVRPNSAPEFLDLPAGPPLGLGGLPFESVELELPADSLLVMFTDGLVESRARDIDRGLELLAGALSAPDRPLDAICEGILDALVHQPPEDDVALLVARTRTLDASHVVSWELPADPAVVAEARTRTTDQLAAWGLDDAAFTTELVVSELVTNAIRYAAGPIRLRLIRDDTLICEVSDATPTSPRLRHARTLDEGGRGLFLVAQFTQRWGTRYTPEGKTIWAEQPLTPGA</sequence>
<dbReference type="FunFam" id="3.60.40.10:FF:000031">
    <property type="entry name" value="PAS sensor protein"/>
    <property type="match status" value="1"/>
</dbReference>
<dbReference type="SMART" id="SM00065">
    <property type="entry name" value="GAF"/>
    <property type="match status" value="1"/>
</dbReference>
<evidence type="ECO:0000256" key="1">
    <source>
        <dbReference type="ARBA" id="ARBA00022801"/>
    </source>
</evidence>
<dbReference type="PANTHER" id="PTHR43156:SF2">
    <property type="entry name" value="STAGE II SPORULATION PROTEIN E"/>
    <property type="match status" value="1"/>
</dbReference>
<dbReference type="InterPro" id="IPR052016">
    <property type="entry name" value="Bact_Sigma-Reg"/>
</dbReference>
<dbReference type="InterPro" id="IPR003018">
    <property type="entry name" value="GAF"/>
</dbReference>
<dbReference type="Gene3D" id="3.60.40.10">
    <property type="entry name" value="PPM-type phosphatase domain"/>
    <property type="match status" value="1"/>
</dbReference>
<keyword evidence="1" id="KW-0378">Hydrolase</keyword>
<dbReference type="Gene3D" id="3.30.450.20">
    <property type="entry name" value="PAS domain"/>
    <property type="match status" value="1"/>
</dbReference>
<evidence type="ECO:0000313" key="5">
    <source>
        <dbReference type="Proteomes" id="UP001165378"/>
    </source>
</evidence>
<dbReference type="InterPro" id="IPR000014">
    <property type="entry name" value="PAS"/>
</dbReference>
<feature type="domain" description="PAS" evidence="3">
    <location>
        <begin position="60"/>
        <end position="130"/>
    </location>
</feature>
<dbReference type="Pfam" id="PF08448">
    <property type="entry name" value="PAS_4"/>
    <property type="match status" value="1"/>
</dbReference>
<dbReference type="EMBL" id="JAKFHA010000003">
    <property type="protein sequence ID" value="MCF2527348.1"/>
    <property type="molecule type" value="Genomic_DNA"/>
</dbReference>
<dbReference type="InterPro" id="IPR036890">
    <property type="entry name" value="HATPase_C_sf"/>
</dbReference>
<dbReference type="InterPro" id="IPR013656">
    <property type="entry name" value="PAS_4"/>
</dbReference>
<dbReference type="Pfam" id="PF07228">
    <property type="entry name" value="SpoIIE"/>
    <property type="match status" value="1"/>
</dbReference>
<dbReference type="SUPFAM" id="SSF81606">
    <property type="entry name" value="PP2C-like"/>
    <property type="match status" value="1"/>
</dbReference>
<dbReference type="SUPFAM" id="SSF55785">
    <property type="entry name" value="PYP-like sensor domain (PAS domain)"/>
    <property type="match status" value="1"/>
</dbReference>
<feature type="region of interest" description="Disordered" evidence="2">
    <location>
        <begin position="241"/>
        <end position="276"/>
    </location>
</feature>
<reference evidence="4" key="1">
    <citation type="submission" date="2022-01" db="EMBL/GenBank/DDBJ databases">
        <title>Genome-Based Taxonomic Classification of the Phylum Actinobacteria.</title>
        <authorList>
            <person name="Gao Y."/>
        </authorList>
    </citation>
    <scope>NUCLEOTIDE SEQUENCE</scope>
    <source>
        <strain evidence="4">KLBMP 8922</strain>
    </source>
</reference>
<dbReference type="SUPFAM" id="SSF55874">
    <property type="entry name" value="ATPase domain of HSP90 chaperone/DNA topoisomerase II/histidine kinase"/>
    <property type="match status" value="1"/>
</dbReference>
<dbReference type="SMART" id="SM00331">
    <property type="entry name" value="PP2C_SIG"/>
    <property type="match status" value="1"/>
</dbReference>
<proteinExistence type="predicted"/>
<dbReference type="InterPro" id="IPR029016">
    <property type="entry name" value="GAF-like_dom_sf"/>
</dbReference>
<dbReference type="AlphaFoldDB" id="A0AA41PWS6"/>
<dbReference type="SUPFAM" id="SSF55781">
    <property type="entry name" value="GAF domain-like"/>
    <property type="match status" value="1"/>
</dbReference>
<dbReference type="InterPro" id="IPR035965">
    <property type="entry name" value="PAS-like_dom_sf"/>
</dbReference>
<dbReference type="InterPro" id="IPR001932">
    <property type="entry name" value="PPM-type_phosphatase-like_dom"/>
</dbReference>
<dbReference type="FunFam" id="3.30.565.10:FF:000028">
    <property type="entry name" value="PAS sensor protein"/>
    <property type="match status" value="1"/>
</dbReference>
<dbReference type="Proteomes" id="UP001165378">
    <property type="component" value="Unassembled WGS sequence"/>
</dbReference>
<dbReference type="SMART" id="SM00091">
    <property type="entry name" value="PAS"/>
    <property type="match status" value="1"/>
</dbReference>
<keyword evidence="5" id="KW-1185">Reference proteome</keyword>
<dbReference type="Pfam" id="PF13581">
    <property type="entry name" value="HATPase_c_2"/>
    <property type="match status" value="1"/>
</dbReference>
<dbReference type="CDD" id="cd16936">
    <property type="entry name" value="HATPase_RsbW-like"/>
    <property type="match status" value="1"/>
</dbReference>